<comment type="subcellular location">
    <subcellularLocation>
        <location evidence="1">Membrane</location>
        <topology evidence="1">Multi-pass membrane protein</topology>
    </subcellularLocation>
</comment>
<dbReference type="AlphaFoldDB" id="A0A645EN41"/>
<feature type="transmembrane region" description="Helical" evidence="6">
    <location>
        <begin position="77"/>
        <end position="99"/>
    </location>
</feature>
<accession>A0A645EN41</accession>
<evidence type="ECO:0000256" key="2">
    <source>
        <dbReference type="ARBA" id="ARBA00006143"/>
    </source>
</evidence>
<name>A0A645EN41_9ZZZZ</name>
<organism evidence="8">
    <name type="scientific">bioreactor metagenome</name>
    <dbReference type="NCBI Taxonomy" id="1076179"/>
    <lineage>
        <taxon>unclassified sequences</taxon>
        <taxon>metagenomes</taxon>
        <taxon>ecological metagenomes</taxon>
    </lineage>
</organism>
<evidence type="ECO:0000256" key="3">
    <source>
        <dbReference type="ARBA" id="ARBA00022692"/>
    </source>
</evidence>
<dbReference type="Pfam" id="PF02683">
    <property type="entry name" value="DsbD_TM"/>
    <property type="match status" value="1"/>
</dbReference>
<feature type="transmembrane region" description="Helical" evidence="6">
    <location>
        <begin position="120"/>
        <end position="145"/>
    </location>
</feature>
<evidence type="ECO:0000256" key="6">
    <source>
        <dbReference type="SAM" id="Phobius"/>
    </source>
</evidence>
<evidence type="ECO:0000256" key="1">
    <source>
        <dbReference type="ARBA" id="ARBA00004141"/>
    </source>
</evidence>
<protein>
    <submittedName>
        <fullName evidence="8">Thiol:disulfide interchange protein DsbD</fullName>
        <ecNumber evidence="8">1.8.1.8</ecNumber>
    </submittedName>
</protein>
<feature type="transmembrane region" description="Helical" evidence="6">
    <location>
        <begin position="151"/>
        <end position="175"/>
    </location>
</feature>
<comment type="similarity">
    <text evidence="2">Belongs to the DsbD family.</text>
</comment>
<keyword evidence="4 6" id="KW-1133">Transmembrane helix</keyword>
<feature type="transmembrane region" description="Helical" evidence="6">
    <location>
        <begin position="12"/>
        <end position="30"/>
    </location>
</feature>
<dbReference type="GO" id="GO:0016020">
    <property type="term" value="C:membrane"/>
    <property type="evidence" value="ECO:0007669"/>
    <property type="project" value="UniProtKB-SubCell"/>
</dbReference>
<proteinExistence type="inferred from homology"/>
<keyword evidence="3 6" id="KW-0812">Transmembrane</keyword>
<dbReference type="PANTHER" id="PTHR31272">
    <property type="entry name" value="CYTOCHROME C-TYPE BIOGENESIS PROTEIN HI_1454-RELATED"/>
    <property type="match status" value="1"/>
</dbReference>
<dbReference type="PANTHER" id="PTHR31272:SF4">
    <property type="entry name" value="CYTOCHROME C-TYPE BIOGENESIS PROTEIN HI_1454-RELATED"/>
    <property type="match status" value="1"/>
</dbReference>
<reference evidence="8" key="1">
    <citation type="submission" date="2019-08" db="EMBL/GenBank/DDBJ databases">
        <authorList>
            <person name="Kucharzyk K."/>
            <person name="Murdoch R.W."/>
            <person name="Higgins S."/>
            <person name="Loffler F."/>
        </authorList>
    </citation>
    <scope>NUCLEOTIDE SEQUENCE</scope>
</reference>
<keyword evidence="8" id="KW-0560">Oxidoreductase</keyword>
<feature type="transmembrane region" description="Helical" evidence="6">
    <location>
        <begin position="42"/>
        <end position="71"/>
    </location>
</feature>
<evidence type="ECO:0000256" key="4">
    <source>
        <dbReference type="ARBA" id="ARBA00022989"/>
    </source>
</evidence>
<keyword evidence="5 6" id="KW-0472">Membrane</keyword>
<dbReference type="InterPro" id="IPR003834">
    <property type="entry name" value="Cyt_c_assmbl_TM_dom"/>
</dbReference>
<gene>
    <name evidence="8" type="primary">dsbD_42</name>
    <name evidence="8" type="ORF">SDC9_150668</name>
</gene>
<sequence length="222" mass="24429">MNYLVTFMEGVITFISPCLLPMLPIYLLYFTGNNKESEPVRVWLNALAFVLGFTIIFTLLGAFAGTLGWFLQRYQTIVNLVTGGIVVLLGLNFMGILKLRLPVSNGIKVQEKPLGFFSTLFFGMIFALGWTPCIGAFLGSALLLASQQASVFKGISLLLAYSLGLGIPFILSAILIDKLKKAFDLVKKYYRPINLISGILLVIIGILMMFGLLGRLLTLLSF</sequence>
<dbReference type="InterPro" id="IPR051790">
    <property type="entry name" value="Cytochrome_c-biogenesis_DsbD"/>
</dbReference>
<feature type="domain" description="Cytochrome C biogenesis protein transmembrane" evidence="7">
    <location>
        <begin position="4"/>
        <end position="209"/>
    </location>
</feature>
<evidence type="ECO:0000313" key="8">
    <source>
        <dbReference type="EMBL" id="MPN03438.1"/>
    </source>
</evidence>
<dbReference type="EMBL" id="VSSQ01049359">
    <property type="protein sequence ID" value="MPN03438.1"/>
    <property type="molecule type" value="Genomic_DNA"/>
</dbReference>
<feature type="transmembrane region" description="Helical" evidence="6">
    <location>
        <begin position="195"/>
        <end position="217"/>
    </location>
</feature>
<evidence type="ECO:0000259" key="7">
    <source>
        <dbReference type="Pfam" id="PF02683"/>
    </source>
</evidence>
<evidence type="ECO:0000256" key="5">
    <source>
        <dbReference type="ARBA" id="ARBA00023136"/>
    </source>
</evidence>
<dbReference type="EC" id="1.8.1.8" evidence="8"/>
<comment type="caution">
    <text evidence="8">The sequence shown here is derived from an EMBL/GenBank/DDBJ whole genome shotgun (WGS) entry which is preliminary data.</text>
</comment>
<dbReference type="GO" id="GO:0047134">
    <property type="term" value="F:protein-disulfide reductase [NAD(P)H] activity"/>
    <property type="evidence" value="ECO:0007669"/>
    <property type="project" value="UniProtKB-EC"/>
</dbReference>
<dbReference type="GO" id="GO:0017004">
    <property type="term" value="P:cytochrome complex assembly"/>
    <property type="evidence" value="ECO:0007669"/>
    <property type="project" value="InterPro"/>
</dbReference>